<evidence type="ECO:0000313" key="8">
    <source>
        <dbReference type="EMBL" id="XDS44931.1"/>
    </source>
</evidence>
<keyword evidence="3 8" id="KW-0808">Transferase</keyword>
<feature type="transmembrane region" description="Helical" evidence="7">
    <location>
        <begin position="349"/>
        <end position="372"/>
    </location>
</feature>
<evidence type="ECO:0000256" key="4">
    <source>
        <dbReference type="ARBA" id="ARBA00022692"/>
    </source>
</evidence>
<dbReference type="CDD" id="cd06423">
    <property type="entry name" value="CESA_like"/>
    <property type="match status" value="1"/>
</dbReference>
<feature type="transmembrane region" description="Helical" evidence="7">
    <location>
        <begin position="384"/>
        <end position="411"/>
    </location>
</feature>
<dbReference type="Gene3D" id="3.90.550.10">
    <property type="entry name" value="Spore Coat Polysaccharide Biosynthesis Protein SpsA, Chain A"/>
    <property type="match status" value="1"/>
</dbReference>
<keyword evidence="5 7" id="KW-1133">Transmembrane helix</keyword>
<evidence type="ECO:0000256" key="5">
    <source>
        <dbReference type="ARBA" id="ARBA00022989"/>
    </source>
</evidence>
<comment type="subcellular location">
    <subcellularLocation>
        <location evidence="1">Membrane</location>
        <topology evidence="1">Multi-pass membrane protein</topology>
    </subcellularLocation>
</comment>
<dbReference type="GO" id="GO:0016757">
    <property type="term" value="F:glycosyltransferase activity"/>
    <property type="evidence" value="ECO:0007669"/>
    <property type="project" value="UniProtKB-KW"/>
</dbReference>
<reference evidence="8" key="1">
    <citation type="submission" date="2023-07" db="EMBL/GenBank/DDBJ databases">
        <title>Bifidobacterium aquikefiriaerophilum sp. nov. and Bifidobacterium eccum sp. nov., isolated from water kefir.</title>
        <authorList>
            <person name="Breselge S."/>
            <person name="Bellassi P."/>
            <person name="Barcenilla C."/>
            <person name="Alvarez-Ordonez A."/>
            <person name="Morelli L."/>
            <person name="Cotter P.D."/>
        </authorList>
    </citation>
    <scope>NUCLEOTIDE SEQUENCE</scope>
    <source>
        <strain evidence="8">WK041_4_12</strain>
    </source>
</reference>
<dbReference type="KEGG" id="baqk:QN215_02025"/>
<evidence type="ECO:0000256" key="2">
    <source>
        <dbReference type="ARBA" id="ARBA00022676"/>
    </source>
</evidence>
<gene>
    <name evidence="8" type="ORF">QN215_02025</name>
</gene>
<sequence length="430" mass="49246">MIVVIVTIWMSLFMSLTTLGGAIHFWLRQSKELVFLTPLPSYPKVTIVVPAHNEEIVIGQTVQAILNLNYPTDRIELLLYADNCADQTAREMRRLVDSPEYRDRKVTIIERTGTGGKAGVLNDALAIAEGEYIGVYDADAMPEKNALYFLIRKALEDPSRYMAVFGRNKTRNAEQNFLTQCINQEIVVSQRIQHCAMWHMFKIGLIPGTNFIISRDYAKSIGGWSNGALTEDTDISFKIMQDDKIIALAYNSEAFEQEPEHLRDYYHQRKRWAKGNYQIAIHNFRYLFTPGNSRIKFEVLSIAATFLWFDAAVILSNIIFLTNLVFYFVRIYQPAVSIPFTFGDNNSQILQVLLMNWILMIVLYVLQISVAMSTQYGQATTKQIWIALASYFSYSQLFIIVSIHAVCSVFLDALLKRDGSVWVKTKRFNN</sequence>
<dbReference type="EMBL" id="CP129674">
    <property type="protein sequence ID" value="XDS44931.1"/>
    <property type="molecule type" value="Genomic_DNA"/>
</dbReference>
<proteinExistence type="predicted"/>
<keyword evidence="2 8" id="KW-0328">Glycosyltransferase</keyword>
<evidence type="ECO:0000256" key="1">
    <source>
        <dbReference type="ARBA" id="ARBA00004141"/>
    </source>
</evidence>
<dbReference type="PANTHER" id="PTHR43867:SF2">
    <property type="entry name" value="CELLULOSE SYNTHASE CATALYTIC SUBUNIT A [UDP-FORMING]"/>
    <property type="match status" value="1"/>
</dbReference>
<dbReference type="RefSeq" id="WP_369344479.1">
    <property type="nucleotide sequence ID" value="NZ_CP129674.1"/>
</dbReference>
<dbReference type="GO" id="GO:0016020">
    <property type="term" value="C:membrane"/>
    <property type="evidence" value="ECO:0007669"/>
    <property type="project" value="UniProtKB-SubCell"/>
</dbReference>
<dbReference type="Pfam" id="PF13641">
    <property type="entry name" value="Glyco_tranf_2_3"/>
    <property type="match status" value="1"/>
</dbReference>
<dbReference type="InterPro" id="IPR050321">
    <property type="entry name" value="Glycosyltr_2/OpgH_subfam"/>
</dbReference>
<dbReference type="InterPro" id="IPR029044">
    <property type="entry name" value="Nucleotide-diphossugar_trans"/>
</dbReference>
<keyword evidence="6 7" id="KW-0472">Membrane</keyword>
<accession>A0AB39U757</accession>
<organism evidence="8">
    <name type="scientific">Bifidobacterium aquikefiricola</name>
    <dbReference type="NCBI Taxonomy" id="3059038"/>
    <lineage>
        <taxon>Bacteria</taxon>
        <taxon>Bacillati</taxon>
        <taxon>Actinomycetota</taxon>
        <taxon>Actinomycetes</taxon>
        <taxon>Bifidobacteriales</taxon>
        <taxon>Bifidobacteriaceae</taxon>
        <taxon>Bifidobacterium</taxon>
    </lineage>
</organism>
<evidence type="ECO:0000256" key="7">
    <source>
        <dbReference type="SAM" id="Phobius"/>
    </source>
</evidence>
<protein>
    <submittedName>
        <fullName evidence="8">Glycosyltransferase</fullName>
        <ecNumber evidence="8">2.4.-.-</ecNumber>
    </submittedName>
</protein>
<keyword evidence="4 7" id="KW-0812">Transmembrane</keyword>
<dbReference type="EC" id="2.4.-.-" evidence="8"/>
<dbReference type="SUPFAM" id="SSF53448">
    <property type="entry name" value="Nucleotide-diphospho-sugar transferases"/>
    <property type="match status" value="1"/>
</dbReference>
<dbReference type="PANTHER" id="PTHR43867">
    <property type="entry name" value="CELLULOSE SYNTHASE CATALYTIC SUBUNIT A [UDP-FORMING]"/>
    <property type="match status" value="1"/>
</dbReference>
<evidence type="ECO:0000256" key="6">
    <source>
        <dbReference type="ARBA" id="ARBA00023136"/>
    </source>
</evidence>
<feature type="transmembrane region" description="Helical" evidence="7">
    <location>
        <begin position="6"/>
        <end position="27"/>
    </location>
</feature>
<evidence type="ECO:0000256" key="3">
    <source>
        <dbReference type="ARBA" id="ARBA00022679"/>
    </source>
</evidence>
<dbReference type="AlphaFoldDB" id="A0AB39U757"/>
<feature type="transmembrane region" description="Helical" evidence="7">
    <location>
        <begin position="302"/>
        <end position="329"/>
    </location>
</feature>
<name>A0AB39U757_9BIFI</name>